<accession>A0A0N5C2T8</accession>
<dbReference type="GO" id="GO:0006581">
    <property type="term" value="P:acetylcholine catabolic process"/>
    <property type="evidence" value="ECO:0007669"/>
    <property type="project" value="TreeGrafter"/>
</dbReference>
<dbReference type="GO" id="GO:0005615">
    <property type="term" value="C:extracellular space"/>
    <property type="evidence" value="ECO:0007669"/>
    <property type="project" value="TreeGrafter"/>
</dbReference>
<protein>
    <submittedName>
        <fullName evidence="8">Acetylcholinesterase</fullName>
    </submittedName>
</protein>
<dbReference type="InterPro" id="IPR000997">
    <property type="entry name" value="Cholinesterase"/>
</dbReference>
<dbReference type="PRINTS" id="PR00878">
    <property type="entry name" value="CHOLNESTRASE"/>
</dbReference>
<evidence type="ECO:0000256" key="4">
    <source>
        <dbReference type="ARBA" id="ARBA00023157"/>
    </source>
</evidence>
<dbReference type="ESTHER" id="strea-a0a0n5c2t8">
    <property type="family name" value="Cholinesterase-like"/>
</dbReference>
<evidence type="ECO:0000256" key="5">
    <source>
        <dbReference type="SAM" id="SignalP"/>
    </source>
</evidence>
<keyword evidence="5" id="KW-0732">Signal</keyword>
<evidence type="ECO:0000256" key="2">
    <source>
        <dbReference type="ARBA" id="ARBA00022487"/>
    </source>
</evidence>
<sequence>MILIFLKISIFFVLLCDAQSIINTLNGPVQGINKHFEEGIVTEYLGLPFAKFPYKYQRFMPPSDLGKPEWSETFFAKNPAVSCYQYSEHFNFSGIDYLNSTNKLREDYLELNMWVPQNKSGAVLVVIFAGGFTSGSPSSDSNNGSVLALKSRAIVININYRLGIFGFAYLGENSKIKGNMGFLDQQMGMKWVYENIGNFGGNKDMITIFGQCSGGASVTAHFLSETSKNYFKRAVVFSATIANFWVTVSPKTVQENTETVAKLLKCSGNDEEKMKCLQTVDASKLLKASVTLHNRKLKTSNDAFLPINSDTVFFKGSVDDKLKKKQMKNDFDLLFGRDSDEGTYFMVKYLKKFGCNFDPKKHPECEDNSCRLNDTTFRDAVQILSNMVEFNQNETAELFMIYNSIKATKPREKVAQLFSDVIINCECSLFLDSYLDTTNKNIYLFEFRRRSTVNPSPKWMGINHGSELYYFFGHPFRYPYKYDRKDLQFEKKFSEKLMEDLGEFAATGKPKTNWKKFTKASKKAFIIDDFYCKKNHKKYVLATSKRCVKFNQLMEQRELSYKRNFFLNEENEQIDNIT</sequence>
<dbReference type="PANTHER" id="PTHR43918:SF15">
    <property type="entry name" value="CARBOXYLIC ESTER HYDROLASE"/>
    <property type="match status" value="1"/>
</dbReference>
<dbReference type="AlphaFoldDB" id="A0A0N5C2T8"/>
<evidence type="ECO:0000313" key="8">
    <source>
        <dbReference type="WBParaSite" id="SPAL_0001229500.1"/>
    </source>
</evidence>
<feature type="domain" description="Carboxylesterase type B" evidence="6">
    <location>
        <begin position="19"/>
        <end position="532"/>
    </location>
</feature>
<name>A0A0N5C2T8_STREA</name>
<evidence type="ECO:0000313" key="7">
    <source>
        <dbReference type="Proteomes" id="UP000046392"/>
    </source>
</evidence>
<keyword evidence="2" id="KW-0719">Serine esterase</keyword>
<dbReference type="SUPFAM" id="SSF53474">
    <property type="entry name" value="alpha/beta-Hydrolases"/>
    <property type="match status" value="1"/>
</dbReference>
<reference evidence="8" key="1">
    <citation type="submission" date="2017-02" db="UniProtKB">
        <authorList>
            <consortium name="WormBaseParasite"/>
        </authorList>
    </citation>
    <scope>IDENTIFICATION</scope>
</reference>
<dbReference type="PANTHER" id="PTHR43918">
    <property type="entry name" value="ACETYLCHOLINESTERASE"/>
    <property type="match status" value="1"/>
</dbReference>
<feature type="signal peptide" evidence="5">
    <location>
        <begin position="1"/>
        <end position="18"/>
    </location>
</feature>
<keyword evidence="4" id="KW-1015">Disulfide bond</keyword>
<keyword evidence="3" id="KW-0378">Hydrolase</keyword>
<evidence type="ECO:0000259" key="6">
    <source>
        <dbReference type="Pfam" id="PF00135"/>
    </source>
</evidence>
<dbReference type="InterPro" id="IPR029058">
    <property type="entry name" value="AB_hydrolase_fold"/>
</dbReference>
<proteinExistence type="inferred from homology"/>
<feature type="chain" id="PRO_5005895480" evidence="5">
    <location>
        <begin position="19"/>
        <end position="578"/>
    </location>
</feature>
<dbReference type="Proteomes" id="UP000046392">
    <property type="component" value="Unplaced"/>
</dbReference>
<evidence type="ECO:0000256" key="1">
    <source>
        <dbReference type="ARBA" id="ARBA00005964"/>
    </source>
</evidence>
<dbReference type="Gene3D" id="3.40.50.1820">
    <property type="entry name" value="alpha/beta hydrolase"/>
    <property type="match status" value="1"/>
</dbReference>
<dbReference type="STRING" id="174720.A0A0N5C2T8"/>
<evidence type="ECO:0000256" key="3">
    <source>
        <dbReference type="ARBA" id="ARBA00022801"/>
    </source>
</evidence>
<keyword evidence="7" id="KW-1185">Reference proteome</keyword>
<organism evidence="7 8">
    <name type="scientific">Strongyloides papillosus</name>
    <name type="common">Intestinal threadworm</name>
    <dbReference type="NCBI Taxonomy" id="174720"/>
    <lineage>
        <taxon>Eukaryota</taxon>
        <taxon>Metazoa</taxon>
        <taxon>Ecdysozoa</taxon>
        <taxon>Nematoda</taxon>
        <taxon>Chromadorea</taxon>
        <taxon>Rhabditida</taxon>
        <taxon>Tylenchina</taxon>
        <taxon>Panagrolaimomorpha</taxon>
        <taxon>Strongyloidoidea</taxon>
        <taxon>Strongyloididae</taxon>
        <taxon>Strongyloides</taxon>
    </lineage>
</organism>
<dbReference type="InterPro" id="IPR002018">
    <property type="entry name" value="CarbesteraseB"/>
</dbReference>
<dbReference type="InterPro" id="IPR050654">
    <property type="entry name" value="AChE-related_enzymes"/>
</dbReference>
<dbReference type="WBParaSite" id="SPAL_0001229500.1">
    <property type="protein sequence ID" value="SPAL_0001229500.1"/>
    <property type="gene ID" value="SPAL_0001229500"/>
</dbReference>
<dbReference type="GO" id="GO:0019695">
    <property type="term" value="P:choline metabolic process"/>
    <property type="evidence" value="ECO:0007669"/>
    <property type="project" value="TreeGrafter"/>
</dbReference>
<dbReference type="GO" id="GO:0003990">
    <property type="term" value="F:acetylcholinesterase activity"/>
    <property type="evidence" value="ECO:0007669"/>
    <property type="project" value="TreeGrafter"/>
</dbReference>
<dbReference type="GO" id="GO:0005886">
    <property type="term" value="C:plasma membrane"/>
    <property type="evidence" value="ECO:0007669"/>
    <property type="project" value="TreeGrafter"/>
</dbReference>
<dbReference type="Pfam" id="PF00135">
    <property type="entry name" value="COesterase"/>
    <property type="match status" value="1"/>
</dbReference>
<comment type="similarity">
    <text evidence="1">Belongs to the type-B carboxylesterase/lipase family.</text>
</comment>